<feature type="domain" description="Peripheral subunit-binding (PSBD)" evidence="10">
    <location>
        <begin position="158"/>
        <end position="195"/>
    </location>
</feature>
<keyword evidence="12" id="KW-1185">Reference proteome</keyword>
<evidence type="ECO:0000256" key="5">
    <source>
        <dbReference type="ARBA" id="ARBA00022823"/>
    </source>
</evidence>
<dbReference type="InterPro" id="IPR011053">
    <property type="entry name" value="Single_hybrid_motif"/>
</dbReference>
<evidence type="ECO:0000259" key="10">
    <source>
        <dbReference type="PROSITE" id="PS51826"/>
    </source>
</evidence>
<dbReference type="EMBL" id="JAGTUU010000012">
    <property type="protein sequence ID" value="MBS0126766.1"/>
    <property type="molecule type" value="Genomic_DNA"/>
</dbReference>
<sequence>MAVFKMPSLGADMEAGRLVEWMIAPGDTVHRGDVVAAVETQKGAIEIEVFQDGTVQELLADLGQELPVGAPLAVILGEGEAPSEAVPTPKPAPGAAPKPEQTTLTPEPEAAKQPVGQPVPPPTPPAAPEPTPTVPEAARKPAAQPVPPVAPATPGALRISPAARALAAERGVDLASLKGSGPGGAILYADVEHAAKPATQKTSSPLAEMRKAIAAAMTRSKQTIPHFYLSETIDVDPAIAFLEARNADLPPAERVLLGALFIRATVLAAQQVPAINGHYTDEAGFKPSDMVNPGIAIALRGGGLVAPALRDASGMTLDETMAGMRDLVTRARAGRLRASEMTQGTITISSLGETGAESMTGVIFPPQVAIVGIGAPHLRPWVVEGAVVPRHVVTLTLSADHRVSDGRVAAKFIAAFEELMQKPEAL</sequence>
<dbReference type="RefSeq" id="WP_212538727.1">
    <property type="nucleotide sequence ID" value="NZ_JAGTUU010000012.1"/>
</dbReference>
<dbReference type="Gene3D" id="3.30.559.10">
    <property type="entry name" value="Chloramphenicol acetyltransferase-like domain"/>
    <property type="match status" value="1"/>
</dbReference>
<dbReference type="AlphaFoldDB" id="A0A8J8B8Z5"/>
<dbReference type="InterPro" id="IPR001078">
    <property type="entry name" value="2-oxoacid_DH_actylTfrase"/>
</dbReference>
<dbReference type="GO" id="GO:0005737">
    <property type="term" value="C:cytoplasm"/>
    <property type="evidence" value="ECO:0007669"/>
    <property type="project" value="TreeGrafter"/>
</dbReference>
<dbReference type="PANTHER" id="PTHR43178:SF5">
    <property type="entry name" value="LIPOAMIDE ACYLTRANSFERASE COMPONENT OF BRANCHED-CHAIN ALPHA-KETO ACID DEHYDROGENASE COMPLEX, MITOCHONDRIAL"/>
    <property type="match status" value="1"/>
</dbReference>
<comment type="caution">
    <text evidence="11">The sequence shown here is derived from an EMBL/GenBank/DDBJ whole genome shotgun (WGS) entry which is preliminary data.</text>
</comment>
<dbReference type="InterPro" id="IPR003016">
    <property type="entry name" value="2-oxoA_DH_lipoyl-BS"/>
</dbReference>
<comment type="similarity">
    <text evidence="2 7">Belongs to the 2-oxoacid dehydrogenase family.</text>
</comment>
<dbReference type="Pfam" id="PF00364">
    <property type="entry name" value="Biotin_lipoyl"/>
    <property type="match status" value="1"/>
</dbReference>
<dbReference type="InterPro" id="IPR050743">
    <property type="entry name" value="2-oxoacid_DH_E2_comp"/>
</dbReference>
<gene>
    <name evidence="11" type="ORF">KB874_22050</name>
</gene>
<dbReference type="PROSITE" id="PS51826">
    <property type="entry name" value="PSBD"/>
    <property type="match status" value="1"/>
</dbReference>
<evidence type="ECO:0000313" key="12">
    <source>
        <dbReference type="Proteomes" id="UP000681356"/>
    </source>
</evidence>
<evidence type="ECO:0000259" key="9">
    <source>
        <dbReference type="PROSITE" id="PS50968"/>
    </source>
</evidence>
<dbReference type="InterPro" id="IPR023213">
    <property type="entry name" value="CAT-like_dom_sf"/>
</dbReference>
<evidence type="ECO:0000256" key="8">
    <source>
        <dbReference type="SAM" id="MobiDB-lite"/>
    </source>
</evidence>
<dbReference type="GO" id="GO:0031405">
    <property type="term" value="F:lipoic acid binding"/>
    <property type="evidence" value="ECO:0007669"/>
    <property type="project" value="TreeGrafter"/>
</dbReference>
<dbReference type="Proteomes" id="UP000681356">
    <property type="component" value="Unassembled WGS sequence"/>
</dbReference>
<dbReference type="InterPro" id="IPR036625">
    <property type="entry name" value="E3-bd_dom_sf"/>
</dbReference>
<dbReference type="Gene3D" id="2.40.50.100">
    <property type="match status" value="1"/>
</dbReference>
<dbReference type="Gene3D" id="4.10.320.10">
    <property type="entry name" value="E3-binding domain"/>
    <property type="match status" value="1"/>
</dbReference>
<feature type="domain" description="Lipoyl-binding" evidence="9">
    <location>
        <begin position="1"/>
        <end position="76"/>
    </location>
</feature>
<keyword evidence="5 7" id="KW-0450">Lipoyl</keyword>
<keyword evidence="6 7" id="KW-0012">Acyltransferase</keyword>
<dbReference type="Pfam" id="PF02817">
    <property type="entry name" value="E3_binding"/>
    <property type="match status" value="1"/>
</dbReference>
<dbReference type="GO" id="GO:0016407">
    <property type="term" value="F:acetyltransferase activity"/>
    <property type="evidence" value="ECO:0007669"/>
    <property type="project" value="TreeGrafter"/>
</dbReference>
<keyword evidence="4 7" id="KW-0808">Transferase</keyword>
<evidence type="ECO:0000256" key="7">
    <source>
        <dbReference type="RuleBase" id="RU003423"/>
    </source>
</evidence>
<feature type="compositionally biased region" description="Low complexity" evidence="8">
    <location>
        <begin position="134"/>
        <end position="143"/>
    </location>
</feature>
<feature type="region of interest" description="Disordered" evidence="8">
    <location>
        <begin position="80"/>
        <end position="155"/>
    </location>
</feature>
<evidence type="ECO:0000256" key="6">
    <source>
        <dbReference type="ARBA" id="ARBA00023315"/>
    </source>
</evidence>
<dbReference type="EC" id="2.3.1.-" evidence="7"/>
<feature type="compositionally biased region" description="Pro residues" evidence="8">
    <location>
        <begin position="117"/>
        <end position="133"/>
    </location>
</feature>
<evidence type="ECO:0000256" key="1">
    <source>
        <dbReference type="ARBA" id="ARBA00001938"/>
    </source>
</evidence>
<reference evidence="11" key="1">
    <citation type="submission" date="2021-04" db="EMBL/GenBank/DDBJ databases">
        <authorList>
            <person name="Yoon J."/>
        </authorList>
    </citation>
    <scope>NUCLEOTIDE SEQUENCE</scope>
    <source>
        <strain evidence="11">KMU-90</strain>
    </source>
</reference>
<dbReference type="SUPFAM" id="SSF47005">
    <property type="entry name" value="Peripheral subunit-binding domain of 2-oxo acid dehydrogenase complex"/>
    <property type="match status" value="1"/>
</dbReference>
<protein>
    <recommendedName>
        <fullName evidence="7">Dihydrolipoamide acetyltransferase component of pyruvate dehydrogenase complex</fullName>
        <ecNumber evidence="7">2.3.1.-</ecNumber>
    </recommendedName>
</protein>
<dbReference type="PANTHER" id="PTHR43178">
    <property type="entry name" value="DIHYDROLIPOAMIDE ACETYLTRANSFERASE COMPONENT OF PYRUVATE DEHYDROGENASE COMPLEX"/>
    <property type="match status" value="1"/>
</dbReference>
<name>A0A8J8B8Z5_9RHOB</name>
<evidence type="ECO:0000313" key="11">
    <source>
        <dbReference type="EMBL" id="MBS0126766.1"/>
    </source>
</evidence>
<dbReference type="SUPFAM" id="SSF52777">
    <property type="entry name" value="CoA-dependent acyltransferases"/>
    <property type="match status" value="1"/>
</dbReference>
<proteinExistence type="inferred from homology"/>
<dbReference type="CDD" id="cd06849">
    <property type="entry name" value="lipoyl_domain"/>
    <property type="match status" value="1"/>
</dbReference>
<dbReference type="InterPro" id="IPR004167">
    <property type="entry name" value="PSBD"/>
</dbReference>
<evidence type="ECO:0000256" key="2">
    <source>
        <dbReference type="ARBA" id="ARBA00007317"/>
    </source>
</evidence>
<dbReference type="Pfam" id="PF00198">
    <property type="entry name" value="2-oxoacid_dh"/>
    <property type="match status" value="1"/>
</dbReference>
<accession>A0A8J8B8Z5</accession>
<comment type="subunit">
    <text evidence="3">Forms a 24-polypeptide structural core with octahedral symmetry.</text>
</comment>
<evidence type="ECO:0000256" key="3">
    <source>
        <dbReference type="ARBA" id="ARBA00011484"/>
    </source>
</evidence>
<dbReference type="SUPFAM" id="SSF51230">
    <property type="entry name" value="Single hybrid motif"/>
    <property type="match status" value="1"/>
</dbReference>
<dbReference type="InterPro" id="IPR000089">
    <property type="entry name" value="Biotin_lipoyl"/>
</dbReference>
<dbReference type="PROSITE" id="PS00189">
    <property type="entry name" value="LIPOYL"/>
    <property type="match status" value="1"/>
</dbReference>
<dbReference type="PROSITE" id="PS50968">
    <property type="entry name" value="BIOTINYL_LIPOYL"/>
    <property type="match status" value="1"/>
</dbReference>
<organism evidence="11 12">
    <name type="scientific">Thetidibacter halocola</name>
    <dbReference type="NCBI Taxonomy" id="2827239"/>
    <lineage>
        <taxon>Bacteria</taxon>
        <taxon>Pseudomonadati</taxon>
        <taxon>Pseudomonadota</taxon>
        <taxon>Alphaproteobacteria</taxon>
        <taxon>Rhodobacterales</taxon>
        <taxon>Roseobacteraceae</taxon>
        <taxon>Thetidibacter</taxon>
    </lineage>
</organism>
<evidence type="ECO:0000256" key="4">
    <source>
        <dbReference type="ARBA" id="ARBA00022679"/>
    </source>
</evidence>
<comment type="cofactor">
    <cofactor evidence="1 7">
        <name>(R)-lipoate</name>
        <dbReference type="ChEBI" id="CHEBI:83088"/>
    </cofactor>
</comment>